<gene>
    <name evidence="2" type="ORF">A2U01_0002318</name>
</gene>
<organism evidence="2 3">
    <name type="scientific">Trifolium medium</name>
    <dbReference type="NCBI Taxonomy" id="97028"/>
    <lineage>
        <taxon>Eukaryota</taxon>
        <taxon>Viridiplantae</taxon>
        <taxon>Streptophyta</taxon>
        <taxon>Embryophyta</taxon>
        <taxon>Tracheophyta</taxon>
        <taxon>Spermatophyta</taxon>
        <taxon>Magnoliopsida</taxon>
        <taxon>eudicotyledons</taxon>
        <taxon>Gunneridae</taxon>
        <taxon>Pentapetalae</taxon>
        <taxon>rosids</taxon>
        <taxon>fabids</taxon>
        <taxon>Fabales</taxon>
        <taxon>Fabaceae</taxon>
        <taxon>Papilionoideae</taxon>
        <taxon>50 kb inversion clade</taxon>
        <taxon>NPAAA clade</taxon>
        <taxon>Hologalegina</taxon>
        <taxon>IRL clade</taxon>
        <taxon>Trifolieae</taxon>
        <taxon>Trifolium</taxon>
    </lineage>
</organism>
<accession>A0A392M2S9</accession>
<dbReference type="EMBL" id="LXQA010002407">
    <property type="protein sequence ID" value="MCH81529.1"/>
    <property type="molecule type" value="Genomic_DNA"/>
</dbReference>
<sequence length="197" mass="23101">MASLSNIVQGKEESLRDYIERFTREAIEVKGTNDKLKCYILEKGLKSNTKFKEKLGLKEPQNMHDLLSRAQSYINYKEKMLRDKTEKSKTLPKKDKRAREDRGHRGPGGGYPEYIPLNTTREKILQKCINAEFADAGIRPPREIKENPRTDRSKYCRFHRSARHETEDCVQLKDTIEDLIKRGKLNRYTKEEGQQKL</sequence>
<dbReference type="PANTHER" id="PTHR33223">
    <property type="entry name" value="CCHC-TYPE DOMAIN-CONTAINING PROTEIN"/>
    <property type="match status" value="1"/>
</dbReference>
<name>A0A392M2S9_9FABA</name>
<reference evidence="2 3" key="1">
    <citation type="journal article" date="2018" name="Front. Plant Sci.">
        <title>Red Clover (Trifolium pratense) and Zigzag Clover (T. medium) - A Picture of Genomic Similarities and Differences.</title>
        <authorList>
            <person name="Dluhosova J."/>
            <person name="Istvanek J."/>
            <person name="Nedelnik J."/>
            <person name="Repkova J."/>
        </authorList>
    </citation>
    <scope>NUCLEOTIDE SEQUENCE [LARGE SCALE GENOMIC DNA]</scope>
    <source>
        <strain evidence="3">cv. 10/8</strain>
        <tissue evidence="2">Leaf</tissue>
    </source>
</reference>
<keyword evidence="3" id="KW-1185">Reference proteome</keyword>
<feature type="compositionally biased region" description="Basic and acidic residues" evidence="1">
    <location>
        <begin position="81"/>
        <end position="104"/>
    </location>
</feature>
<comment type="caution">
    <text evidence="2">The sequence shown here is derived from an EMBL/GenBank/DDBJ whole genome shotgun (WGS) entry which is preliminary data.</text>
</comment>
<feature type="region of interest" description="Disordered" evidence="1">
    <location>
        <begin position="81"/>
        <end position="115"/>
    </location>
</feature>
<evidence type="ECO:0000256" key="1">
    <source>
        <dbReference type="SAM" id="MobiDB-lite"/>
    </source>
</evidence>
<dbReference type="PANTHER" id="PTHR33223:SF10">
    <property type="entry name" value="AMINOTRANSFERASE-LIKE PLANT MOBILE DOMAIN-CONTAINING PROTEIN"/>
    <property type="match status" value="1"/>
</dbReference>
<proteinExistence type="predicted"/>
<dbReference type="AlphaFoldDB" id="A0A392M2S9"/>
<evidence type="ECO:0000313" key="3">
    <source>
        <dbReference type="Proteomes" id="UP000265520"/>
    </source>
</evidence>
<protein>
    <recommendedName>
        <fullName evidence="4">Retrotransposon gag domain-containing protein</fullName>
    </recommendedName>
</protein>
<evidence type="ECO:0000313" key="2">
    <source>
        <dbReference type="EMBL" id="MCH81529.1"/>
    </source>
</evidence>
<dbReference type="Proteomes" id="UP000265520">
    <property type="component" value="Unassembled WGS sequence"/>
</dbReference>
<evidence type="ECO:0008006" key="4">
    <source>
        <dbReference type="Google" id="ProtNLM"/>
    </source>
</evidence>